<keyword evidence="4" id="KW-1185">Reference proteome</keyword>
<dbReference type="InterPro" id="IPR036188">
    <property type="entry name" value="FAD/NAD-bd_sf"/>
</dbReference>
<comment type="caution">
    <text evidence="3">The sequence shown here is derived from an EMBL/GenBank/DDBJ whole genome shotgun (WGS) entry which is preliminary data.</text>
</comment>
<feature type="region of interest" description="Disordered" evidence="1">
    <location>
        <begin position="237"/>
        <end position="284"/>
    </location>
</feature>
<dbReference type="RefSeq" id="WP_138638582.1">
    <property type="nucleotide sequence ID" value="NZ_JASWDG010000005.1"/>
</dbReference>
<dbReference type="SUPFAM" id="SSF51905">
    <property type="entry name" value="FAD/NAD(P)-binding domain"/>
    <property type="match status" value="1"/>
</dbReference>
<dbReference type="OrthoDB" id="101972at2"/>
<evidence type="ECO:0000259" key="2">
    <source>
        <dbReference type="Pfam" id="PF13454"/>
    </source>
</evidence>
<dbReference type="PANTHER" id="PTHR40254:SF1">
    <property type="entry name" value="BLR0577 PROTEIN"/>
    <property type="match status" value="1"/>
</dbReference>
<dbReference type="PANTHER" id="PTHR40254">
    <property type="entry name" value="BLR0577 PROTEIN"/>
    <property type="match status" value="1"/>
</dbReference>
<dbReference type="Pfam" id="PF13454">
    <property type="entry name" value="NAD_binding_9"/>
    <property type="match status" value="1"/>
</dbReference>
<organism evidence="3 4">
    <name type="scientific">Actinomadura geliboluensis</name>
    <dbReference type="NCBI Taxonomy" id="882440"/>
    <lineage>
        <taxon>Bacteria</taxon>
        <taxon>Bacillati</taxon>
        <taxon>Actinomycetota</taxon>
        <taxon>Actinomycetes</taxon>
        <taxon>Streptosporangiales</taxon>
        <taxon>Thermomonosporaceae</taxon>
        <taxon>Actinomadura</taxon>
    </lineage>
</organism>
<feature type="domain" description="FAD-dependent urate hydroxylase HpyO/Asp monooxygenase CreE-like FAD/NAD(P)-binding" evidence="2">
    <location>
        <begin position="5"/>
        <end position="148"/>
    </location>
</feature>
<dbReference type="Gene3D" id="3.50.50.60">
    <property type="entry name" value="FAD/NAD(P)-binding domain"/>
    <property type="match status" value="1"/>
</dbReference>
<dbReference type="InterPro" id="IPR052189">
    <property type="entry name" value="L-asp_N-monooxygenase_NS-form"/>
</dbReference>
<name>A0A5S4GR34_9ACTN</name>
<feature type="compositionally biased region" description="Basic residues" evidence="1">
    <location>
        <begin position="242"/>
        <end position="265"/>
    </location>
</feature>
<dbReference type="EMBL" id="VCKZ01000178">
    <property type="protein sequence ID" value="TMR35416.1"/>
    <property type="molecule type" value="Genomic_DNA"/>
</dbReference>
<dbReference type="InterPro" id="IPR038732">
    <property type="entry name" value="HpyO/CreE_NAD-binding"/>
</dbReference>
<evidence type="ECO:0000313" key="4">
    <source>
        <dbReference type="Proteomes" id="UP000305238"/>
    </source>
</evidence>
<evidence type="ECO:0000313" key="3">
    <source>
        <dbReference type="EMBL" id="TMR35416.1"/>
    </source>
</evidence>
<dbReference type="AlphaFoldDB" id="A0A5S4GR34"/>
<gene>
    <name evidence="3" type="ORF">ETD96_23210</name>
</gene>
<dbReference type="PRINTS" id="PR00368">
    <property type="entry name" value="FADPNR"/>
</dbReference>
<evidence type="ECO:0000256" key="1">
    <source>
        <dbReference type="SAM" id="MobiDB-lite"/>
    </source>
</evidence>
<protein>
    <recommendedName>
        <fullName evidence="2">FAD-dependent urate hydroxylase HpyO/Asp monooxygenase CreE-like FAD/NAD(P)-binding domain-containing protein</fullName>
    </recommendedName>
</protein>
<proteinExistence type="predicted"/>
<accession>A0A5S4GR34</accession>
<reference evidence="3 4" key="1">
    <citation type="submission" date="2019-05" db="EMBL/GenBank/DDBJ databases">
        <title>Draft genome sequence of Actinomadura geliboluensis A8036.</title>
        <authorList>
            <person name="Saricaoglu S."/>
            <person name="Isik K."/>
        </authorList>
    </citation>
    <scope>NUCLEOTIDE SEQUENCE [LARGE SCALE GENOMIC DNA]</scope>
    <source>
        <strain evidence="3 4">A8036</strain>
    </source>
</reference>
<sequence length="284" mass="30491">MRTVAITGGGASGALAAAHLARRTAGPLRTVLIDRDARHGLGQAYSTTDPRHLLNVCAGKMSAFGDVPDHLLRWARSRGMDVADEDYLPRMVYGRYLRAILDEHRDRIRLVTGNVTALAPPSEGRAARLTFTDGRSLDADAAVVATGNRTSPGARMPAGGRRIPDPWAPDALDGVRDGAPVLVVETGLTMLDVAVTLAEAHPGTVVHAVSRHGLLPQPHHIHLPTLKVGRPAQPRWVGRQPAHPHRRAATARGRGAVRRMWRPGRRAPSPPRSQAARPLKEAPA</sequence>
<dbReference type="Proteomes" id="UP000305238">
    <property type="component" value="Unassembled WGS sequence"/>
</dbReference>